<evidence type="ECO:0000256" key="4">
    <source>
        <dbReference type="ARBA" id="ARBA00023125"/>
    </source>
</evidence>
<protein>
    <recommendedName>
        <fullName evidence="10">BZIP domain-containing protein</fullName>
    </recommendedName>
</protein>
<organism evidence="11 12">
    <name type="scientific">Morchella conica CCBAS932</name>
    <dbReference type="NCBI Taxonomy" id="1392247"/>
    <lineage>
        <taxon>Eukaryota</taxon>
        <taxon>Fungi</taxon>
        <taxon>Dikarya</taxon>
        <taxon>Ascomycota</taxon>
        <taxon>Pezizomycotina</taxon>
        <taxon>Pezizomycetes</taxon>
        <taxon>Pezizales</taxon>
        <taxon>Morchellaceae</taxon>
        <taxon>Morchella</taxon>
    </lineage>
</organism>
<evidence type="ECO:0000313" key="11">
    <source>
        <dbReference type="EMBL" id="RPB16895.1"/>
    </source>
</evidence>
<dbReference type="PROSITE" id="PS00036">
    <property type="entry name" value="BZIP_BASIC"/>
    <property type="match status" value="1"/>
</dbReference>
<comment type="subcellular location">
    <subcellularLocation>
        <location evidence="1">Nucleus</location>
    </subcellularLocation>
</comment>
<dbReference type="InterPro" id="IPR046347">
    <property type="entry name" value="bZIP_sf"/>
</dbReference>
<evidence type="ECO:0000256" key="5">
    <source>
        <dbReference type="ARBA" id="ARBA00023163"/>
    </source>
</evidence>
<dbReference type="FunCoup" id="A0A3N4LG22">
    <property type="interactions" value="647"/>
</dbReference>
<dbReference type="Proteomes" id="UP000277580">
    <property type="component" value="Unassembled WGS sequence"/>
</dbReference>
<dbReference type="Gene3D" id="1.20.5.170">
    <property type="match status" value="1"/>
</dbReference>
<evidence type="ECO:0000256" key="2">
    <source>
        <dbReference type="ARBA" id="ARBA00007163"/>
    </source>
</evidence>
<evidence type="ECO:0000256" key="7">
    <source>
        <dbReference type="ARBA" id="ARBA00023242"/>
    </source>
</evidence>
<feature type="coiled-coil region" evidence="8">
    <location>
        <begin position="121"/>
        <end position="190"/>
    </location>
</feature>
<dbReference type="OrthoDB" id="674948at2759"/>
<keyword evidence="6" id="KW-0834">Unfolded protein response</keyword>
<evidence type="ECO:0000313" key="12">
    <source>
        <dbReference type="Proteomes" id="UP000277580"/>
    </source>
</evidence>
<dbReference type="Pfam" id="PF00170">
    <property type="entry name" value="bZIP_1"/>
    <property type="match status" value="1"/>
</dbReference>
<feature type="region of interest" description="Disordered" evidence="9">
    <location>
        <begin position="1"/>
        <end position="113"/>
    </location>
</feature>
<accession>A0A3N4LG22</accession>
<evidence type="ECO:0000256" key="8">
    <source>
        <dbReference type="SAM" id="Coils"/>
    </source>
</evidence>
<dbReference type="InterPro" id="IPR044280">
    <property type="entry name" value="Hac1/HY5"/>
</dbReference>
<evidence type="ECO:0000256" key="6">
    <source>
        <dbReference type="ARBA" id="ARBA00023230"/>
    </source>
</evidence>
<dbReference type="AlphaFoldDB" id="A0A3N4LG22"/>
<dbReference type="GO" id="GO:0006986">
    <property type="term" value="P:response to unfolded protein"/>
    <property type="evidence" value="ECO:0007669"/>
    <property type="project" value="UniProtKB-KW"/>
</dbReference>
<evidence type="ECO:0000256" key="3">
    <source>
        <dbReference type="ARBA" id="ARBA00023015"/>
    </source>
</evidence>
<dbReference type="InterPro" id="IPR004827">
    <property type="entry name" value="bZIP"/>
</dbReference>
<keyword evidence="3" id="KW-0805">Transcription regulation</keyword>
<gene>
    <name evidence="11" type="ORF">P167DRAFT_541650</name>
</gene>
<dbReference type="GO" id="GO:0005634">
    <property type="term" value="C:nucleus"/>
    <property type="evidence" value="ECO:0007669"/>
    <property type="project" value="UniProtKB-SubCell"/>
</dbReference>
<dbReference type="InParanoid" id="A0A3N4LG22"/>
<dbReference type="PANTHER" id="PTHR46714:SF6">
    <property type="entry name" value="TRANSCRIPTIONAL ACTIVATOR HAC1"/>
    <property type="match status" value="1"/>
</dbReference>
<proteinExistence type="inferred from homology"/>
<reference evidence="11 12" key="1">
    <citation type="journal article" date="2018" name="Nat. Ecol. Evol.">
        <title>Pezizomycetes genomes reveal the molecular basis of ectomycorrhizal truffle lifestyle.</title>
        <authorList>
            <person name="Murat C."/>
            <person name="Payen T."/>
            <person name="Noel B."/>
            <person name="Kuo A."/>
            <person name="Morin E."/>
            <person name="Chen J."/>
            <person name="Kohler A."/>
            <person name="Krizsan K."/>
            <person name="Balestrini R."/>
            <person name="Da Silva C."/>
            <person name="Montanini B."/>
            <person name="Hainaut M."/>
            <person name="Levati E."/>
            <person name="Barry K.W."/>
            <person name="Belfiori B."/>
            <person name="Cichocki N."/>
            <person name="Clum A."/>
            <person name="Dockter R.B."/>
            <person name="Fauchery L."/>
            <person name="Guy J."/>
            <person name="Iotti M."/>
            <person name="Le Tacon F."/>
            <person name="Lindquist E.A."/>
            <person name="Lipzen A."/>
            <person name="Malagnac F."/>
            <person name="Mello A."/>
            <person name="Molinier V."/>
            <person name="Miyauchi S."/>
            <person name="Poulain J."/>
            <person name="Riccioni C."/>
            <person name="Rubini A."/>
            <person name="Sitrit Y."/>
            <person name="Splivallo R."/>
            <person name="Traeger S."/>
            <person name="Wang M."/>
            <person name="Zifcakova L."/>
            <person name="Wipf D."/>
            <person name="Zambonelli A."/>
            <person name="Paolocci F."/>
            <person name="Nowrousian M."/>
            <person name="Ottonello S."/>
            <person name="Baldrian P."/>
            <person name="Spatafora J.W."/>
            <person name="Henrissat B."/>
            <person name="Nagy L.G."/>
            <person name="Aury J.M."/>
            <person name="Wincker P."/>
            <person name="Grigoriev I.V."/>
            <person name="Bonfante P."/>
            <person name="Martin F.M."/>
        </authorList>
    </citation>
    <scope>NUCLEOTIDE SEQUENCE [LARGE SCALE GENOMIC DNA]</scope>
    <source>
        <strain evidence="11 12">CCBAS932</strain>
    </source>
</reference>
<keyword evidence="4" id="KW-0238">DNA-binding</keyword>
<evidence type="ECO:0000256" key="9">
    <source>
        <dbReference type="SAM" id="MobiDB-lite"/>
    </source>
</evidence>
<dbReference type="EMBL" id="ML119107">
    <property type="protein sequence ID" value="RPB16895.1"/>
    <property type="molecule type" value="Genomic_DNA"/>
</dbReference>
<dbReference type="SUPFAM" id="SSF57959">
    <property type="entry name" value="Leucine zipper domain"/>
    <property type="match status" value="1"/>
</dbReference>
<comment type="similarity">
    <text evidence="2">Belongs to the bZIP family.</text>
</comment>
<evidence type="ECO:0000256" key="1">
    <source>
        <dbReference type="ARBA" id="ARBA00004123"/>
    </source>
</evidence>
<dbReference type="PANTHER" id="PTHR46714">
    <property type="entry name" value="TRANSCRIPTIONAL ACTIVATOR HAC1"/>
    <property type="match status" value="1"/>
</dbReference>
<keyword evidence="12" id="KW-1185">Reference proteome</keyword>
<dbReference type="GO" id="GO:0003677">
    <property type="term" value="F:DNA binding"/>
    <property type="evidence" value="ECO:0007669"/>
    <property type="project" value="UniProtKB-KW"/>
</dbReference>
<dbReference type="STRING" id="1392247.A0A3N4LG22"/>
<feature type="compositionally biased region" description="Basic and acidic residues" evidence="9">
    <location>
        <begin position="104"/>
        <end position="113"/>
    </location>
</feature>
<keyword evidence="5" id="KW-0804">Transcription</keyword>
<keyword evidence="8" id="KW-0175">Coiled coil</keyword>
<name>A0A3N4LG22_9PEZI</name>
<dbReference type="GO" id="GO:0045944">
    <property type="term" value="P:positive regulation of transcription by RNA polymerase II"/>
    <property type="evidence" value="ECO:0007669"/>
    <property type="project" value="InterPro"/>
</dbReference>
<sequence length="335" mass="36658">MPSQFIDSFSPMEASIDSPTVTKDEPLDFDDFGSLAPSDLYIGTPCGDSPTPSYSESPGNSLSPTPGPGEAPKDGEKKPVKKRKSWGQVLPTPTTNLPPRKRAKTEPEKEQRRIERVIRNRQAAQTSRERKRLEYEALEKAKAALEVDNNELKSKLSLTERENIELAQRLSNLEQQVKMFQDTMNVARQIADKVNFSQSGVPVRTDIPSPVGSDDVPSRMSFVDNTLDPNTLFSNEAKSFASFPGTFDYLDDAVPTVGNNDIDDLFDSDAFSTTFLESQTGDQDSGYSTSTLFSLDSLVDYDQTDQAALATTSDLQPGLRAPIGSDGRATAIGVE</sequence>
<dbReference type="SMART" id="SM00338">
    <property type="entry name" value="BRLZ"/>
    <property type="match status" value="1"/>
</dbReference>
<dbReference type="PROSITE" id="PS50217">
    <property type="entry name" value="BZIP"/>
    <property type="match status" value="1"/>
</dbReference>
<dbReference type="GO" id="GO:0000981">
    <property type="term" value="F:DNA-binding transcription factor activity, RNA polymerase II-specific"/>
    <property type="evidence" value="ECO:0007669"/>
    <property type="project" value="InterPro"/>
</dbReference>
<keyword evidence="7" id="KW-0539">Nucleus</keyword>
<feature type="domain" description="BZIP" evidence="10">
    <location>
        <begin position="110"/>
        <end position="173"/>
    </location>
</feature>
<evidence type="ECO:0000259" key="10">
    <source>
        <dbReference type="PROSITE" id="PS50217"/>
    </source>
</evidence>
<feature type="compositionally biased region" description="Polar residues" evidence="9">
    <location>
        <begin position="50"/>
        <end position="64"/>
    </location>
</feature>